<evidence type="ECO:0000313" key="3">
    <source>
        <dbReference type="Proteomes" id="UP001224775"/>
    </source>
</evidence>
<gene>
    <name evidence="2" type="ORF">QTG54_004842</name>
</gene>
<reference evidence="2" key="1">
    <citation type="submission" date="2023-06" db="EMBL/GenBank/DDBJ databases">
        <title>Survivors Of The Sea: Transcriptome response of Skeletonema marinoi to long-term dormancy.</title>
        <authorList>
            <person name="Pinder M.I.M."/>
            <person name="Kourtchenko O."/>
            <person name="Robertson E.K."/>
            <person name="Larsson T."/>
            <person name="Maumus F."/>
            <person name="Osuna-Cruz C.M."/>
            <person name="Vancaester E."/>
            <person name="Stenow R."/>
            <person name="Vandepoele K."/>
            <person name="Ploug H."/>
            <person name="Bruchert V."/>
            <person name="Godhe A."/>
            <person name="Topel M."/>
        </authorList>
    </citation>
    <scope>NUCLEOTIDE SEQUENCE</scope>
    <source>
        <strain evidence="2">R05AC</strain>
    </source>
</reference>
<feature type="chain" id="PRO_5042048576" description="Signal sequence receptor subunit alpha" evidence="1">
    <location>
        <begin position="28"/>
        <end position="243"/>
    </location>
</feature>
<evidence type="ECO:0008006" key="4">
    <source>
        <dbReference type="Google" id="ProtNLM"/>
    </source>
</evidence>
<dbReference type="AlphaFoldDB" id="A0AAD8YD74"/>
<keyword evidence="1" id="KW-0732">Signal</keyword>
<organism evidence="2 3">
    <name type="scientific">Skeletonema marinoi</name>
    <dbReference type="NCBI Taxonomy" id="267567"/>
    <lineage>
        <taxon>Eukaryota</taxon>
        <taxon>Sar</taxon>
        <taxon>Stramenopiles</taxon>
        <taxon>Ochrophyta</taxon>
        <taxon>Bacillariophyta</taxon>
        <taxon>Coscinodiscophyceae</taxon>
        <taxon>Thalassiosirophycidae</taxon>
        <taxon>Thalassiosirales</taxon>
        <taxon>Skeletonemataceae</taxon>
        <taxon>Skeletonema</taxon>
        <taxon>Skeletonema marinoi-dohrnii complex</taxon>
    </lineage>
</organism>
<sequence length="243" mass="27491">MDSTMKRHKLILSIALFALCLPLSVQSYRIGDAVGIIIRTNKHKLEAYRHQMPRFGVSTKTKIETQFLIDAAGNDLKLADGIRLARQKQNPHHHNYEDNTQEELLRMSMQFDEGFHHISTIDVYNPSQRPPRKALDTLIIKFVYSASDGSIHSVQQQTRYRDFQPNGGGRNTMPKSFTVEYVWIEEADVDLESGVLFLFAIVLLVALLGMMDVCCGSEIEENGGTYSTARKAPKSADDFAKRL</sequence>
<evidence type="ECO:0000256" key="1">
    <source>
        <dbReference type="SAM" id="SignalP"/>
    </source>
</evidence>
<protein>
    <recommendedName>
        <fullName evidence="4">Signal sequence receptor subunit alpha</fullName>
    </recommendedName>
</protein>
<dbReference type="Proteomes" id="UP001224775">
    <property type="component" value="Unassembled WGS sequence"/>
</dbReference>
<proteinExistence type="predicted"/>
<name>A0AAD8YD74_9STRA</name>
<feature type="signal peptide" evidence="1">
    <location>
        <begin position="1"/>
        <end position="27"/>
    </location>
</feature>
<accession>A0AAD8YD74</accession>
<dbReference type="EMBL" id="JATAAI010000007">
    <property type="protein sequence ID" value="KAK1744309.1"/>
    <property type="molecule type" value="Genomic_DNA"/>
</dbReference>
<comment type="caution">
    <text evidence="2">The sequence shown here is derived from an EMBL/GenBank/DDBJ whole genome shotgun (WGS) entry which is preliminary data.</text>
</comment>
<evidence type="ECO:0000313" key="2">
    <source>
        <dbReference type="EMBL" id="KAK1744309.1"/>
    </source>
</evidence>
<keyword evidence="3" id="KW-1185">Reference proteome</keyword>